<dbReference type="STRING" id="1601833.SAMN05518684_106236"/>
<dbReference type="Proteomes" id="UP000198571">
    <property type="component" value="Unassembled WGS sequence"/>
</dbReference>
<evidence type="ECO:0000313" key="1">
    <source>
        <dbReference type="EMBL" id="SES03243.1"/>
    </source>
</evidence>
<dbReference type="AlphaFoldDB" id="A0A1H9U2C7"/>
<evidence type="ECO:0000313" key="2">
    <source>
        <dbReference type="Proteomes" id="UP000198571"/>
    </source>
</evidence>
<reference evidence="2" key="1">
    <citation type="submission" date="2016-10" db="EMBL/GenBank/DDBJ databases">
        <authorList>
            <person name="Varghese N."/>
            <person name="Submissions S."/>
        </authorList>
    </citation>
    <scope>NUCLEOTIDE SEQUENCE [LARGE SCALE GENOMIC DNA]</scope>
    <source>
        <strain evidence="2">S9</strain>
    </source>
</reference>
<name>A0A1H9U2C7_9BACI</name>
<dbReference type="RefSeq" id="WP_281244259.1">
    <property type="nucleotide sequence ID" value="NZ_FOGT01000006.1"/>
</dbReference>
<organism evidence="1 2">
    <name type="scientific">Salipaludibacillus aurantiacus</name>
    <dbReference type="NCBI Taxonomy" id="1601833"/>
    <lineage>
        <taxon>Bacteria</taxon>
        <taxon>Bacillati</taxon>
        <taxon>Bacillota</taxon>
        <taxon>Bacilli</taxon>
        <taxon>Bacillales</taxon>
        <taxon>Bacillaceae</taxon>
    </lineage>
</organism>
<accession>A0A1H9U2C7</accession>
<proteinExistence type="predicted"/>
<gene>
    <name evidence="1" type="ORF">SAMN05518684_106236</name>
</gene>
<keyword evidence="2" id="KW-1185">Reference proteome</keyword>
<dbReference type="EMBL" id="FOGT01000006">
    <property type="protein sequence ID" value="SES03243.1"/>
    <property type="molecule type" value="Genomic_DNA"/>
</dbReference>
<protein>
    <submittedName>
        <fullName evidence="1">Uncharacterized protein</fullName>
    </submittedName>
</protein>
<sequence>MADKPSVEALRQVVRYFKVTSAPRIIKKRKEAEREKEQKTG</sequence>